<dbReference type="KEGG" id="mequ:KFV11_06310"/>
<evidence type="ECO:0000313" key="2">
    <source>
        <dbReference type="Proteomes" id="UP001057381"/>
    </source>
</evidence>
<gene>
    <name evidence="1" type="ORF">KFV11_06310</name>
</gene>
<dbReference type="PANTHER" id="PTHR34796">
    <property type="entry name" value="EXPRESSED PROTEIN"/>
    <property type="match status" value="1"/>
</dbReference>
<dbReference type="AlphaFoldDB" id="A0A9Q9F0K4"/>
<name>A0A9Q9F0K4_9STAP</name>
<proteinExistence type="predicted"/>
<protein>
    <submittedName>
        <fullName evidence="1">DUF309 domain-containing protein</fullName>
    </submittedName>
</protein>
<dbReference type="InterPro" id="IPR023203">
    <property type="entry name" value="TTHA0068_sf"/>
</dbReference>
<dbReference type="Gene3D" id="1.10.3450.10">
    <property type="entry name" value="TTHA0068-like"/>
    <property type="match status" value="1"/>
</dbReference>
<reference evidence="1" key="1">
    <citation type="submission" date="2021-04" db="EMBL/GenBank/DDBJ databases">
        <title>Complete Genome Sequences of Macrococcus spp. from dog and cattle.</title>
        <authorList>
            <person name="Schwendener S."/>
            <person name="Perreten V."/>
        </authorList>
    </citation>
    <scope>NUCLEOTIDE SEQUENCE</scope>
    <source>
        <strain evidence="1">Epi0143-OL</strain>
    </source>
</reference>
<dbReference type="RefSeq" id="WP_254249506.1">
    <property type="nucleotide sequence ID" value="NZ_CP073809.1"/>
</dbReference>
<dbReference type="Pfam" id="PF03745">
    <property type="entry name" value="DUF309"/>
    <property type="match status" value="1"/>
</dbReference>
<dbReference type="SUPFAM" id="SSF140663">
    <property type="entry name" value="TTHA0068-like"/>
    <property type="match status" value="1"/>
</dbReference>
<dbReference type="PANTHER" id="PTHR34796:SF1">
    <property type="entry name" value="EXPRESSED PROTEIN"/>
    <property type="match status" value="1"/>
</dbReference>
<dbReference type="EMBL" id="CP073809">
    <property type="protein sequence ID" value="UTH12895.1"/>
    <property type="molecule type" value="Genomic_DNA"/>
</dbReference>
<accession>A0A9Q9F0K4</accession>
<organism evidence="1 2">
    <name type="scientific">Macrococcus equipercicus</name>
    <dbReference type="NCBI Taxonomy" id="69967"/>
    <lineage>
        <taxon>Bacteria</taxon>
        <taxon>Bacillati</taxon>
        <taxon>Bacillota</taxon>
        <taxon>Bacilli</taxon>
        <taxon>Bacillales</taxon>
        <taxon>Staphylococcaceae</taxon>
        <taxon>Macrococcus</taxon>
    </lineage>
</organism>
<sequence length="171" mass="19693">MNIMLNYYYQFLHERHYFECHELLEDVWKARPSYSKKDIEVAFIMLATSQYHHRRGNTAGAARCLRKAVDGFRRHAQLLTEYGVEPALIPILEKRLGTAGPYTPLQLPLTASCLRQLKALYPDFDSERPADDAWINFHATRDRSAVIAERERQLMGNKHPVVDPPAKGNGQ</sequence>
<dbReference type="Proteomes" id="UP001057381">
    <property type="component" value="Chromosome"/>
</dbReference>
<dbReference type="InterPro" id="IPR005500">
    <property type="entry name" value="DUF309"/>
</dbReference>
<evidence type="ECO:0000313" key="1">
    <source>
        <dbReference type="EMBL" id="UTH12895.1"/>
    </source>
</evidence>